<evidence type="ECO:0000259" key="2">
    <source>
        <dbReference type="PROSITE" id="PS50404"/>
    </source>
</evidence>
<sequence>MPSATNPAEEFTLLCEEPVPYSAADHNAAVSLMCRAMLLGDAESVWDEALAGFRTERALRQEDGTWAAVCDQYQRFHTKPPPLPEISAGSMNDSSKRQRSVEGYGEKGSTRTSAASPRTPGRNLRGDGSAGSTMEPTRRGSVKAVAPAGPPPPFPVGRVVGMPNDVNTMEEWGRTMIRFGKFASRGWTYADLVAEDSDETRSYIAWSMPRVKSGGDQLRDLAQYLIARKDQGNLTGFRSVSSLMDCFKLARPQPTVTEESTEVTFHASTGSQGDVVLTDTARRRPALNESQLQLVLVSHETGLFMFAGKKACLLLAQAGLLAPVPPVAVSSPSVRCCALKMPSYKLTYFDIRGLAENARIFLAVAQQPYEDVRLSLTFGTPGDFSTIQRPEFDAMKAKGELDISLGKVPLLEVDGVKIGQSKAIERYLAKELGLAGSSPVEAAQAADDDCSPIRFFDNTEGAKASFQDSPKIKAALEAVDALPQLQEELQAWLGPRILPWSSHVEAGGHEFVGPFLTGIRFLTAMATPRLCTENSELSAYFSGQYLKGELYEGRYYKEDAVNDIPTFRYDGPDGTIQTWQHAFNLQDLAPAADGVIILYHYTNELGFQNVGNMRQSAAELFASLVAERAHFGKGVYTTQYEPTVWRERIRALLNNYSNLDPLRADPFDEDGEKRNQEWGQGNRHGHRAGFCVPLIVPKKLAHNIFERHTPDMAQIRIEGRPLNLGEDIKGRKVHENRDVWVVQITDHRGSVQHAQMKSDALADVLEKRLQLLWKRGPKDEKTLRCMGELASRYQGRGKYSEAEPLLTQLYAMRREGEAGPETETHKSLAALAGLMHQQGKLYDAEPFFRKALRGLRQELGDDHPDTLCCKTALAALLQDMGKHDEAALLRGKKEQAMAAPTGDDLRTREQRARGKLKAALAEHGPEHDVTRQGMRDLAAVLKEKGDFHEADMLYHMSGGPLSEEKPGTGAQASPHALRRNLQQTLEKLGATHPDSLGAMHSLACALHQQGERSEAEKLCSQALKGRREKMGRGHPDTLESMHEMGVLLKEAGRIQEAEQLFREGLESSRQTLGGVHQQTVDFNNSLARMLEENGRAGDVPAPASFKEWLAGHWTPQAGQPHLGIPGHGSRQPKLAKDAGGGSPGHSRQGHLDAEIERLMLADDSDEELENALRSQGQVAGGGAAAARMLREGISGHGGSFYGFIFGVGVPGSLGDPGEISAYMIDLVRERNFESVWVVGAIGGRGIDCIIFGTCFDWPDGADEIYLNAFAGRPLSAVSGAYDVAYNFEQSVDTHFRGCACVAARAGHALAVDRRRRSPCAGQRIGEASNPGPGASAAKRRKQEGPITRGQVRNICKQLLREFVNELGWHGSFPQARPTAEPQHDEFQDWQAGDSDCSEWPGHSHRDGSGWWDATSSGRGEWQDRWHGAFSSWDAEAIAGAKAKAGHAVSYDGAFTATPGASWSTSWDDWGGSAPRRRWADLHDEEEGDANDDSGKDPAPARSVSLRLVHDRTAGAPAAGAKSRWRKRKSRKADGDVDELHAEPWTLRRDLWNTSGPFAYVNSVVELSELLDTAQGVSILAQASSEDDAAEMWDIIKSAAQDPDAFDTALTLLCPVSDQSKPWCPDDDTATSLVPVPGTQAGKLVHVKHWACSIGSAPPSLGTRREAIHKVRRPPAPLQVQRAQSILS</sequence>
<feature type="region of interest" description="Disordered" evidence="1">
    <location>
        <begin position="1115"/>
        <end position="1148"/>
    </location>
</feature>
<dbReference type="OrthoDB" id="626167at2759"/>
<evidence type="ECO:0000256" key="1">
    <source>
        <dbReference type="SAM" id="MobiDB-lite"/>
    </source>
</evidence>
<comment type="caution">
    <text evidence="3">The sequence shown here is derived from an EMBL/GenBank/DDBJ whole genome shotgun (WGS) entry which is preliminary data.</text>
</comment>
<dbReference type="InterPro" id="IPR053137">
    <property type="entry name" value="NLR-like"/>
</dbReference>
<dbReference type="Pfam" id="PF13374">
    <property type="entry name" value="TPR_10"/>
    <property type="match status" value="1"/>
</dbReference>
<dbReference type="InterPro" id="IPR011990">
    <property type="entry name" value="TPR-like_helical_dom_sf"/>
</dbReference>
<dbReference type="PANTHER" id="PTHR46082:SF6">
    <property type="entry name" value="AAA+ ATPASE DOMAIN-CONTAINING PROTEIN-RELATED"/>
    <property type="match status" value="1"/>
</dbReference>
<dbReference type="Gene3D" id="3.40.30.10">
    <property type="entry name" value="Glutaredoxin"/>
    <property type="match status" value="1"/>
</dbReference>
<feature type="region of interest" description="Disordered" evidence="1">
    <location>
        <begin position="77"/>
        <end position="150"/>
    </location>
</feature>
<protein>
    <submittedName>
        <fullName evidence="3">Hematopoietic prostaglandin D synthase</fullName>
    </submittedName>
</protein>
<evidence type="ECO:0000313" key="4">
    <source>
        <dbReference type="Proteomes" id="UP000186817"/>
    </source>
</evidence>
<feature type="region of interest" description="Disordered" evidence="1">
    <location>
        <begin position="1505"/>
        <end position="1533"/>
    </location>
</feature>
<reference evidence="3 4" key="1">
    <citation type="submission" date="2016-02" db="EMBL/GenBank/DDBJ databases">
        <title>Genome analysis of coral dinoflagellate symbionts highlights evolutionary adaptations to a symbiotic lifestyle.</title>
        <authorList>
            <person name="Aranda M."/>
            <person name="Li Y."/>
            <person name="Liew Y.J."/>
            <person name="Baumgarten S."/>
            <person name="Simakov O."/>
            <person name="Wilson M."/>
            <person name="Piel J."/>
            <person name="Ashoor H."/>
            <person name="Bougouffa S."/>
            <person name="Bajic V.B."/>
            <person name="Ryu T."/>
            <person name="Ravasi T."/>
            <person name="Bayer T."/>
            <person name="Micklem G."/>
            <person name="Kim H."/>
            <person name="Bhak J."/>
            <person name="Lajeunesse T.C."/>
            <person name="Voolstra C.R."/>
        </authorList>
    </citation>
    <scope>NUCLEOTIDE SEQUENCE [LARGE SCALE GENOMIC DNA]</scope>
    <source>
        <strain evidence="3 4">CCMP2467</strain>
    </source>
</reference>
<dbReference type="InterPro" id="IPR004045">
    <property type="entry name" value="Glutathione_S-Trfase_N"/>
</dbReference>
<proteinExistence type="predicted"/>
<feature type="domain" description="GST N-terminal" evidence="2">
    <location>
        <begin position="342"/>
        <end position="436"/>
    </location>
</feature>
<keyword evidence="4" id="KW-1185">Reference proteome</keyword>
<accession>A0A1Q9CFQ9</accession>
<dbReference type="EMBL" id="LSRX01001252">
    <property type="protein sequence ID" value="OLP81768.1"/>
    <property type="molecule type" value="Genomic_DNA"/>
</dbReference>
<dbReference type="SUPFAM" id="SSF52833">
    <property type="entry name" value="Thioredoxin-like"/>
    <property type="match status" value="1"/>
</dbReference>
<dbReference type="SUPFAM" id="SSF48452">
    <property type="entry name" value="TPR-like"/>
    <property type="match status" value="2"/>
</dbReference>
<organism evidence="3 4">
    <name type="scientific">Symbiodinium microadriaticum</name>
    <name type="common">Dinoflagellate</name>
    <name type="synonym">Zooxanthella microadriatica</name>
    <dbReference type="NCBI Taxonomy" id="2951"/>
    <lineage>
        <taxon>Eukaryota</taxon>
        <taxon>Sar</taxon>
        <taxon>Alveolata</taxon>
        <taxon>Dinophyceae</taxon>
        <taxon>Suessiales</taxon>
        <taxon>Symbiodiniaceae</taxon>
        <taxon>Symbiodinium</taxon>
    </lineage>
</organism>
<feature type="compositionally biased region" description="Basic and acidic residues" evidence="1">
    <location>
        <begin position="94"/>
        <end position="109"/>
    </location>
</feature>
<evidence type="ECO:0000313" key="3">
    <source>
        <dbReference type="EMBL" id="OLP81768.1"/>
    </source>
</evidence>
<feature type="region of interest" description="Disordered" evidence="1">
    <location>
        <begin position="1320"/>
        <end position="1346"/>
    </location>
</feature>
<feature type="region of interest" description="Disordered" evidence="1">
    <location>
        <begin position="1373"/>
        <end position="1418"/>
    </location>
</feature>
<dbReference type="PROSITE" id="PS50404">
    <property type="entry name" value="GST_NTER"/>
    <property type="match status" value="1"/>
</dbReference>
<dbReference type="PANTHER" id="PTHR46082">
    <property type="entry name" value="ATP/GTP-BINDING PROTEIN-RELATED"/>
    <property type="match status" value="1"/>
</dbReference>
<dbReference type="Gene3D" id="1.20.1050.10">
    <property type="match status" value="1"/>
</dbReference>
<dbReference type="Pfam" id="PF13424">
    <property type="entry name" value="TPR_12"/>
    <property type="match status" value="2"/>
</dbReference>
<dbReference type="CDD" id="cd03039">
    <property type="entry name" value="GST_N_Sigma_like"/>
    <property type="match status" value="1"/>
</dbReference>
<dbReference type="Gene3D" id="1.25.40.10">
    <property type="entry name" value="Tetratricopeptide repeat domain"/>
    <property type="match status" value="2"/>
</dbReference>
<dbReference type="InterPro" id="IPR036249">
    <property type="entry name" value="Thioredoxin-like_sf"/>
</dbReference>
<gene>
    <name evidence="3" type="primary">HPGDS</name>
    <name evidence="3" type="ORF">AK812_SmicGene37655</name>
</gene>
<dbReference type="Proteomes" id="UP000186817">
    <property type="component" value="Unassembled WGS sequence"/>
</dbReference>
<name>A0A1Q9CFQ9_SYMMI</name>
<dbReference type="Pfam" id="PF02798">
    <property type="entry name" value="GST_N"/>
    <property type="match status" value="1"/>
</dbReference>